<dbReference type="GO" id="GO:0008703">
    <property type="term" value="F:5-amino-6-(5-phosphoribosylamino)uracil reductase activity"/>
    <property type="evidence" value="ECO:0007669"/>
    <property type="project" value="InterPro"/>
</dbReference>
<keyword evidence="5" id="KW-0521">NADP</keyword>
<dbReference type="NCBIfam" id="TIGR00227">
    <property type="entry name" value="ribD_Cterm"/>
    <property type="match status" value="1"/>
</dbReference>
<feature type="domain" description="Bacterial bifunctional deaminase-reductase C-terminal" evidence="10">
    <location>
        <begin position="4"/>
        <end position="208"/>
    </location>
</feature>
<keyword evidence="6" id="KW-0560">Oxidoreductase</keyword>
<dbReference type="GO" id="GO:0050661">
    <property type="term" value="F:NADP binding"/>
    <property type="evidence" value="ECO:0007669"/>
    <property type="project" value="InterPro"/>
</dbReference>
<evidence type="ECO:0000256" key="7">
    <source>
        <dbReference type="ARBA" id="ARBA00047550"/>
    </source>
</evidence>
<dbReference type="InterPro" id="IPR011549">
    <property type="entry name" value="RibD_C"/>
</dbReference>
<dbReference type="GO" id="GO:0009231">
    <property type="term" value="P:riboflavin biosynthetic process"/>
    <property type="evidence" value="ECO:0007669"/>
    <property type="project" value="UniProtKB-UniPathway"/>
</dbReference>
<sequence length="223" mass="24186">MDRPNVILNAGMTLDGKISTIGGDSKISCEEDLKRVHELRAKVDAVMVGIGTVISDNPILTVRRAKGRNPIRIVVDSLGKTPSDAKILDGSAQSIVAVTTRASEKEKNRLQDKGAEVLVLGDEKVDLTQLLEHLRKRGVEKLLLEGGSTLNWSMLHQRLVDEIQIAVAPKIVGGKKAKTLVDGVGVRKIADGVHLEFQSSKIVGENLLLTYRVKGLTNDSENK</sequence>
<comment type="catalytic activity">
    <reaction evidence="7">
        <text>2,5-diamino-6-(1-D-ribitylamino)pyrimidin-4(3H)-one 5'-phosphate + NAD(+) = 2,5-diamino-6-(1-D-ribosylamino)pyrimidin-4(3H)-one 5'-phosphate + NADH + H(+)</text>
        <dbReference type="Rhea" id="RHEA:27274"/>
        <dbReference type="ChEBI" id="CHEBI:15378"/>
        <dbReference type="ChEBI" id="CHEBI:57540"/>
        <dbReference type="ChEBI" id="CHEBI:57945"/>
        <dbReference type="ChEBI" id="CHEBI:58890"/>
        <dbReference type="ChEBI" id="CHEBI:59545"/>
        <dbReference type="EC" id="1.1.1.302"/>
    </reaction>
</comment>
<organism evidence="11 12">
    <name type="scientific">candidate division MSBL1 archaeon SCGC-AAA261C02</name>
    <dbReference type="NCBI Taxonomy" id="1698272"/>
    <lineage>
        <taxon>Archaea</taxon>
        <taxon>Methanobacteriati</taxon>
        <taxon>Methanobacteriota</taxon>
        <taxon>candidate division MSBL1</taxon>
    </lineage>
</organism>
<dbReference type="InterPro" id="IPR006401">
    <property type="entry name" value="Rib_reduct_arc"/>
</dbReference>
<evidence type="ECO:0000313" key="11">
    <source>
        <dbReference type="EMBL" id="KXB00115.1"/>
    </source>
</evidence>
<evidence type="ECO:0000256" key="5">
    <source>
        <dbReference type="ARBA" id="ARBA00022857"/>
    </source>
</evidence>
<dbReference type="AlphaFoldDB" id="A0A133V123"/>
<dbReference type="InterPro" id="IPR024072">
    <property type="entry name" value="DHFR-like_dom_sf"/>
</dbReference>
<dbReference type="EMBL" id="LHXW01000013">
    <property type="protein sequence ID" value="KXB00115.1"/>
    <property type="molecule type" value="Genomic_DNA"/>
</dbReference>
<dbReference type="NCBIfam" id="TIGR01508">
    <property type="entry name" value="rib_reduct_arch"/>
    <property type="match status" value="1"/>
</dbReference>
<evidence type="ECO:0000256" key="8">
    <source>
        <dbReference type="ARBA" id="ARBA00049020"/>
    </source>
</evidence>
<comment type="similarity">
    <text evidence="2">Belongs to the HTP reductase family.</text>
</comment>
<evidence type="ECO:0000256" key="4">
    <source>
        <dbReference type="ARBA" id="ARBA00022619"/>
    </source>
</evidence>
<accession>A0A133V123</accession>
<dbReference type="InterPro" id="IPR050765">
    <property type="entry name" value="Riboflavin_Biosynth_HTPR"/>
</dbReference>
<dbReference type="UniPathway" id="UPA00275"/>
<evidence type="ECO:0000256" key="2">
    <source>
        <dbReference type="ARBA" id="ARBA00009723"/>
    </source>
</evidence>
<dbReference type="EC" id="1.1.1.302" evidence="9"/>
<dbReference type="SUPFAM" id="SSF53597">
    <property type="entry name" value="Dihydrofolate reductase-like"/>
    <property type="match status" value="1"/>
</dbReference>
<keyword evidence="4" id="KW-0686">Riboflavin biosynthesis</keyword>
<keyword evidence="12" id="KW-1185">Reference proteome</keyword>
<evidence type="ECO:0000259" key="10">
    <source>
        <dbReference type="Pfam" id="PF01872"/>
    </source>
</evidence>
<evidence type="ECO:0000256" key="6">
    <source>
        <dbReference type="ARBA" id="ARBA00023002"/>
    </source>
</evidence>
<dbReference type="PANTHER" id="PTHR38011:SF7">
    <property type="entry name" value="2,5-DIAMINO-6-RIBOSYLAMINO-4(3H)-PYRIMIDINONE 5'-PHOSPHATE REDUCTASE"/>
    <property type="match status" value="1"/>
</dbReference>
<comment type="catalytic activity">
    <reaction evidence="8">
        <text>2,5-diamino-6-(1-D-ribitylamino)pyrimidin-4(3H)-one 5'-phosphate + NADP(+) = 2,5-diamino-6-(1-D-ribosylamino)pyrimidin-4(3H)-one 5'-phosphate + NADPH + H(+)</text>
        <dbReference type="Rhea" id="RHEA:27278"/>
        <dbReference type="ChEBI" id="CHEBI:15378"/>
        <dbReference type="ChEBI" id="CHEBI:57783"/>
        <dbReference type="ChEBI" id="CHEBI:58349"/>
        <dbReference type="ChEBI" id="CHEBI:58890"/>
        <dbReference type="ChEBI" id="CHEBI:59545"/>
        <dbReference type="EC" id="1.1.1.302"/>
    </reaction>
</comment>
<comment type="pathway">
    <text evidence="1">Cofactor biosynthesis; riboflavin biosynthesis.</text>
</comment>
<reference evidence="11 12" key="1">
    <citation type="journal article" date="2016" name="Sci. Rep.">
        <title>Metabolic traits of an uncultured archaeal lineage -MSBL1- from brine pools of the Red Sea.</title>
        <authorList>
            <person name="Mwirichia R."/>
            <person name="Alam I."/>
            <person name="Rashid M."/>
            <person name="Vinu M."/>
            <person name="Ba-Alawi W."/>
            <person name="Anthony Kamau A."/>
            <person name="Kamanda Ngugi D."/>
            <person name="Goker M."/>
            <person name="Klenk H.P."/>
            <person name="Bajic V."/>
            <person name="Stingl U."/>
        </authorList>
    </citation>
    <scope>NUCLEOTIDE SEQUENCE [LARGE SCALE GENOMIC DNA]</scope>
    <source>
        <strain evidence="11">SCGC-AAA261C02</strain>
    </source>
</reference>
<evidence type="ECO:0000256" key="9">
    <source>
        <dbReference type="NCBIfam" id="TIGR01508"/>
    </source>
</evidence>
<comment type="subunit">
    <text evidence="3">Homodimer.</text>
</comment>
<dbReference type="Proteomes" id="UP000070520">
    <property type="component" value="Unassembled WGS sequence"/>
</dbReference>
<proteinExistence type="inferred from homology"/>
<evidence type="ECO:0000256" key="1">
    <source>
        <dbReference type="ARBA" id="ARBA00005104"/>
    </source>
</evidence>
<comment type="caution">
    <text evidence="11">The sequence shown here is derived from an EMBL/GenBank/DDBJ whole genome shotgun (WGS) entry which is preliminary data.</text>
</comment>
<dbReference type="PANTHER" id="PTHR38011">
    <property type="entry name" value="DIHYDROFOLATE REDUCTASE FAMILY PROTEIN (AFU_ORTHOLOGUE AFUA_8G06820)"/>
    <property type="match status" value="1"/>
</dbReference>
<dbReference type="Gene3D" id="3.40.430.10">
    <property type="entry name" value="Dihydrofolate Reductase, subunit A"/>
    <property type="match status" value="1"/>
</dbReference>
<dbReference type="Pfam" id="PF01872">
    <property type="entry name" value="RibD_C"/>
    <property type="match status" value="1"/>
</dbReference>
<gene>
    <name evidence="11" type="ORF">AKJ42_01720</name>
</gene>
<protein>
    <recommendedName>
        <fullName evidence="9">2,5-diamino-6-(ribosylamino)-4(3H)-pyrimidinone 5'-phosphate reductase</fullName>
        <ecNumber evidence="9">1.1.1.302</ecNumber>
    </recommendedName>
</protein>
<name>A0A133V123_9EURY</name>
<evidence type="ECO:0000256" key="3">
    <source>
        <dbReference type="ARBA" id="ARBA00011738"/>
    </source>
</evidence>
<dbReference type="InterPro" id="IPR002734">
    <property type="entry name" value="RibDG_C"/>
</dbReference>
<evidence type="ECO:0000313" key="12">
    <source>
        <dbReference type="Proteomes" id="UP000070520"/>
    </source>
</evidence>